<dbReference type="SUPFAM" id="SSF52540">
    <property type="entry name" value="P-loop containing nucleoside triphosphate hydrolases"/>
    <property type="match status" value="1"/>
</dbReference>
<keyword evidence="1 7" id="KW-0554">One-carbon metabolism</keyword>
<protein>
    <recommendedName>
        <fullName evidence="7">Formate--tetrahydrofolate ligase</fullName>
        <ecNumber evidence="7">6.3.4.3</ecNumber>
    </recommendedName>
    <alternativeName>
        <fullName evidence="7">Formyltetrahydrofolate synthetase</fullName>
        <shortName evidence="7">FHS</shortName>
        <shortName evidence="7">FTHFS</shortName>
    </alternativeName>
</protein>
<dbReference type="Gene3D" id="3.10.410.10">
    <property type="entry name" value="Formyltetrahydrofolate synthetase, domain 3"/>
    <property type="match status" value="1"/>
</dbReference>
<evidence type="ECO:0000256" key="3">
    <source>
        <dbReference type="ARBA" id="ARBA00022741"/>
    </source>
</evidence>
<keyword evidence="4 7" id="KW-0067">ATP-binding</keyword>
<dbReference type="GO" id="GO:0035999">
    <property type="term" value="P:tetrahydrofolate interconversion"/>
    <property type="evidence" value="ECO:0007669"/>
    <property type="project" value="UniProtKB-UniRule"/>
</dbReference>
<feature type="binding site" evidence="7">
    <location>
        <begin position="66"/>
        <end position="73"/>
    </location>
    <ligand>
        <name>ATP</name>
        <dbReference type="ChEBI" id="CHEBI:30616"/>
    </ligand>
</feature>
<dbReference type="Gene3D" id="3.40.50.300">
    <property type="entry name" value="P-loop containing nucleotide triphosphate hydrolases"/>
    <property type="match status" value="1"/>
</dbReference>
<sequence>MKSDIEIANSASLIDVREVAKHLNISEDYLDLYGKHKAKISLDLLNNDCSETNNSKLILVTSINPTPAGEGKTTVNIALSMALNKVGKKALSALREPSKGPVFGMKGGACGGGYSQILPMEDINLHFTGDIAAIESAHNLLAAIIDNHIYQGNQLNINPKNVVWNRVLDVNDRALRNIVIGMGPNTDGVMRESKFEITAASEIMAILCLAEDLEDLRTRLGRIIVAYNYSNEIIRADDLGATDSLLLLLKKAFEPNLVQTIENTPALIHGGPFANIAHGSNSIVALKLARQLADYVVTEAGFGADLGAEKFFDIVSRNENVKADAVVLVATVKALKYNGGQKKEDLEKEDLDALREGFSNLKRHMENVHKFGRPFVVAINRFPSDTEAEIKTLQDLVSELGVEAVVADPYNLGSEGAIDLANKVIEITDNNAEEKFIYDLETSFVDKIEAVATEIYRADKVVYSSGVKNKLRKFEKDGYKKLPVCIAKTQYSFSDKANKLGAPTNFEFEVTDVELKAGAGFVVVKAGSINTMPGLPQKPAAMNIKVGKDGTITGLA</sequence>
<comment type="catalytic activity">
    <reaction evidence="5 7">
        <text>(6S)-5,6,7,8-tetrahydrofolate + formate + ATP = (6R)-10-formyltetrahydrofolate + ADP + phosphate</text>
        <dbReference type="Rhea" id="RHEA:20221"/>
        <dbReference type="ChEBI" id="CHEBI:15740"/>
        <dbReference type="ChEBI" id="CHEBI:30616"/>
        <dbReference type="ChEBI" id="CHEBI:43474"/>
        <dbReference type="ChEBI" id="CHEBI:57453"/>
        <dbReference type="ChEBI" id="CHEBI:195366"/>
        <dbReference type="ChEBI" id="CHEBI:456216"/>
        <dbReference type="EC" id="6.3.4.3"/>
    </reaction>
</comment>
<dbReference type="RefSeq" id="WP_106012347.1">
    <property type="nucleotide sequence ID" value="NZ_CP027226.1"/>
</dbReference>
<evidence type="ECO:0000313" key="8">
    <source>
        <dbReference type="EMBL" id="AVM42364.1"/>
    </source>
</evidence>
<evidence type="ECO:0000256" key="5">
    <source>
        <dbReference type="ARBA" id="ARBA00049033"/>
    </source>
</evidence>
<comment type="pathway">
    <text evidence="7">One-carbon metabolism; tetrahydrofolate interconversion.</text>
</comment>
<evidence type="ECO:0000313" key="9">
    <source>
        <dbReference type="Proteomes" id="UP000237947"/>
    </source>
</evidence>
<dbReference type="OrthoDB" id="9761733at2"/>
<reference evidence="9" key="1">
    <citation type="submission" date="2018-02" db="EMBL/GenBank/DDBJ databases">
        <authorList>
            <person name="Holder M.E."/>
            <person name="Ajami N.J."/>
            <person name="Petrosino J.F."/>
        </authorList>
    </citation>
    <scope>NUCLEOTIDE SEQUENCE [LARGE SCALE GENOMIC DNA]</scope>
    <source>
        <strain evidence="9">CCUG 47711</strain>
    </source>
</reference>
<dbReference type="Pfam" id="PF01268">
    <property type="entry name" value="FTHFS"/>
    <property type="match status" value="1"/>
</dbReference>
<keyword evidence="2 7" id="KW-0436">Ligase</keyword>
<dbReference type="CDD" id="cd00477">
    <property type="entry name" value="FTHFS"/>
    <property type="match status" value="1"/>
</dbReference>
<dbReference type="Gene3D" id="3.30.1510.10">
    <property type="entry name" value="Domain 2, N(10)-formyltetrahydrofolate synthetase"/>
    <property type="match status" value="1"/>
</dbReference>
<dbReference type="Proteomes" id="UP000237947">
    <property type="component" value="Chromosome"/>
</dbReference>
<dbReference type="EC" id="6.3.4.3" evidence="7"/>
<keyword evidence="9" id="KW-1185">Reference proteome</keyword>
<dbReference type="UniPathway" id="UPA00193"/>
<accession>A0A2S0KMX0</accession>
<keyword evidence="3 7" id="KW-0547">Nucleotide-binding</keyword>
<proteinExistence type="inferred from homology"/>
<dbReference type="KEGG" id="fsa:C5Q98_03590"/>
<evidence type="ECO:0000256" key="2">
    <source>
        <dbReference type="ARBA" id="ARBA00022598"/>
    </source>
</evidence>
<dbReference type="HAMAP" id="MF_01543">
    <property type="entry name" value="FTHFS"/>
    <property type="match status" value="1"/>
</dbReference>
<organism evidence="8 9">
    <name type="scientific">Fastidiosipila sanguinis</name>
    <dbReference type="NCBI Taxonomy" id="236753"/>
    <lineage>
        <taxon>Bacteria</taxon>
        <taxon>Bacillati</taxon>
        <taxon>Bacillota</taxon>
        <taxon>Clostridia</taxon>
        <taxon>Eubacteriales</taxon>
        <taxon>Oscillospiraceae</taxon>
        <taxon>Fastidiosipila</taxon>
    </lineage>
</organism>
<gene>
    <name evidence="7" type="primary">fhs</name>
    <name evidence="8" type="ORF">C5Q98_03590</name>
</gene>
<evidence type="ECO:0000256" key="1">
    <source>
        <dbReference type="ARBA" id="ARBA00022563"/>
    </source>
</evidence>
<evidence type="ECO:0000256" key="4">
    <source>
        <dbReference type="ARBA" id="ARBA00022840"/>
    </source>
</evidence>
<dbReference type="AlphaFoldDB" id="A0A2S0KMX0"/>
<dbReference type="InterPro" id="IPR000559">
    <property type="entry name" value="Formate_THF_ligase"/>
</dbReference>
<dbReference type="NCBIfam" id="NF010030">
    <property type="entry name" value="PRK13505.1"/>
    <property type="match status" value="1"/>
</dbReference>
<dbReference type="GO" id="GO:0004329">
    <property type="term" value="F:formate-tetrahydrofolate ligase activity"/>
    <property type="evidence" value="ECO:0007669"/>
    <property type="project" value="UniProtKB-UniRule"/>
</dbReference>
<dbReference type="FunFam" id="3.30.1510.10:FF:000001">
    <property type="entry name" value="Formate--tetrahydrofolate ligase"/>
    <property type="match status" value="1"/>
</dbReference>
<name>A0A2S0KMX0_9FIRM</name>
<comment type="similarity">
    <text evidence="6 7">Belongs to the formate--tetrahydrofolate ligase family.</text>
</comment>
<dbReference type="GO" id="GO:0005524">
    <property type="term" value="F:ATP binding"/>
    <property type="evidence" value="ECO:0007669"/>
    <property type="project" value="UniProtKB-UniRule"/>
</dbReference>
<evidence type="ECO:0000256" key="7">
    <source>
        <dbReference type="HAMAP-Rule" id="MF_01543"/>
    </source>
</evidence>
<evidence type="ECO:0000256" key="6">
    <source>
        <dbReference type="ARBA" id="ARBA00061363"/>
    </source>
</evidence>
<dbReference type="InterPro" id="IPR027417">
    <property type="entry name" value="P-loop_NTPase"/>
</dbReference>
<dbReference type="EMBL" id="CP027226">
    <property type="protein sequence ID" value="AVM42364.1"/>
    <property type="molecule type" value="Genomic_DNA"/>
</dbReference>